<dbReference type="PANTHER" id="PTHR42883:SF2">
    <property type="entry name" value="THYMIDYLYLTRANSFERASE"/>
    <property type="match status" value="1"/>
</dbReference>
<dbReference type="RefSeq" id="WP_007656357.1">
    <property type="nucleotide sequence ID" value="NZ_FTNM01000001.1"/>
</dbReference>
<dbReference type="Proteomes" id="UP000185924">
    <property type="component" value="Unassembled WGS sequence"/>
</dbReference>
<dbReference type="PANTHER" id="PTHR42883">
    <property type="entry name" value="GLUCOSE-1-PHOSPHATE THYMIDYLTRANSFERASE"/>
    <property type="match status" value="1"/>
</dbReference>
<evidence type="ECO:0000259" key="1">
    <source>
        <dbReference type="Pfam" id="PF00483"/>
    </source>
</evidence>
<dbReference type="OrthoDB" id="9803871at2"/>
<dbReference type="InterPro" id="IPR005835">
    <property type="entry name" value="NTP_transferase_dom"/>
</dbReference>
<reference evidence="3" key="1">
    <citation type="submission" date="2017-01" db="EMBL/GenBank/DDBJ databases">
        <authorList>
            <person name="Varghese N."/>
            <person name="Submissions S."/>
        </authorList>
    </citation>
    <scope>NUCLEOTIDE SEQUENCE [LARGE SCALE GENOMIC DNA]</scope>
    <source>
        <strain evidence="3">DM9</strain>
    </source>
</reference>
<dbReference type="Gene3D" id="3.90.550.10">
    <property type="entry name" value="Spore Coat Polysaccharide Biosynthesis Protein SpsA, Chain A"/>
    <property type="match status" value="1"/>
</dbReference>
<accession>A0A1N6V073</accession>
<dbReference type="SUPFAM" id="SSF53448">
    <property type="entry name" value="Nucleotide-diphospho-sugar transferases"/>
    <property type="match status" value="1"/>
</dbReference>
<name>A0A1N6V073_9BACT</name>
<dbReference type="Pfam" id="PF00483">
    <property type="entry name" value="NTP_transferase"/>
    <property type="match status" value="1"/>
</dbReference>
<keyword evidence="2" id="KW-0808">Transferase</keyword>
<keyword evidence="3" id="KW-1185">Reference proteome</keyword>
<proteinExistence type="predicted"/>
<dbReference type="AlphaFoldDB" id="A0A1N6V073"/>
<dbReference type="EMBL" id="FTNM01000001">
    <property type="protein sequence ID" value="SIQ71189.1"/>
    <property type="molecule type" value="Genomic_DNA"/>
</dbReference>
<dbReference type="GO" id="GO:0016740">
    <property type="term" value="F:transferase activity"/>
    <property type="evidence" value="ECO:0007669"/>
    <property type="project" value="UniProtKB-KW"/>
</dbReference>
<dbReference type="InterPro" id="IPR029044">
    <property type="entry name" value="Nucleotide-diphossugar_trans"/>
</dbReference>
<evidence type="ECO:0000313" key="2">
    <source>
        <dbReference type="EMBL" id="SIQ71189.1"/>
    </source>
</evidence>
<gene>
    <name evidence="2" type="ORF">SAMN05421545_1165</name>
</gene>
<protein>
    <submittedName>
        <fullName evidence="2">Glucose-1-phosphate thymidylyltransferase</fullName>
    </submittedName>
</protein>
<evidence type="ECO:0000313" key="3">
    <source>
        <dbReference type="Proteomes" id="UP000185924"/>
    </source>
</evidence>
<feature type="domain" description="Nucleotidyl transferase" evidence="1">
    <location>
        <begin position="3"/>
        <end position="234"/>
    </location>
</feature>
<organism evidence="2 3">
    <name type="scientific">Pontibacter lucknowensis</name>
    <dbReference type="NCBI Taxonomy" id="1077936"/>
    <lineage>
        <taxon>Bacteria</taxon>
        <taxon>Pseudomonadati</taxon>
        <taxon>Bacteroidota</taxon>
        <taxon>Cytophagia</taxon>
        <taxon>Cytophagales</taxon>
        <taxon>Hymenobacteraceae</taxon>
        <taxon>Pontibacter</taxon>
    </lineage>
</organism>
<dbReference type="CDD" id="cd04181">
    <property type="entry name" value="NTP_transferase"/>
    <property type="match status" value="1"/>
</dbReference>
<dbReference type="STRING" id="1077936.SAMN05421545_1165"/>
<sequence>MKVVIPVAGVGSKLRPHTHTQPKSLVPVADNTILGHIVERLIQAGVQDYVFIIGYLGDKVENYVRQKYPQISAEFVVQEPREGLGHALWIARETYRHEDSVLIMLGDNIVEADLPAIIASPKSVLGVKKVAKPSLFGVTEVGMDEYIVKVVEKPKIPKSNFALVGLYKIMQPEKLVRSLEHIITENIRTHNEYHLTDALMHMIRQGERMVTWNVDNWFDCGRKETLLEANAKLLRHSRFRELDYSSEYPGNIIIPPVSIGSNCNITHSIIGPNVAIGDNTTISRSSLSNSIIGAYSELQNAVMHDSIIGSDASFKGLSHSLNIGDSTEINFAQ</sequence>
<dbReference type="Gene3D" id="2.160.10.10">
    <property type="entry name" value="Hexapeptide repeat proteins"/>
    <property type="match status" value="1"/>
</dbReference>